<dbReference type="InterPro" id="IPR001683">
    <property type="entry name" value="PX_dom"/>
</dbReference>
<dbReference type="SMART" id="SM00315">
    <property type="entry name" value="RGS"/>
    <property type="match status" value="1"/>
</dbReference>
<proteinExistence type="inferred from homology"/>
<protein>
    <recommendedName>
        <fullName evidence="10">Sorting nexin 13</fullName>
    </recommendedName>
</protein>
<reference evidence="8" key="1">
    <citation type="submission" date="2022-01" db="EMBL/GenBank/DDBJ databases">
        <authorList>
            <person name="King R."/>
        </authorList>
    </citation>
    <scope>NUCLEOTIDE SEQUENCE</scope>
</reference>
<dbReference type="Pfam" id="PF08628">
    <property type="entry name" value="Nexin_C"/>
    <property type="match status" value="1"/>
</dbReference>
<keyword evidence="2" id="KW-0175">Coiled coil</keyword>
<dbReference type="Gene3D" id="3.30.1520.10">
    <property type="entry name" value="Phox-like domain"/>
    <property type="match status" value="1"/>
</dbReference>
<dbReference type="InterPro" id="IPR037437">
    <property type="entry name" value="SNX13_PX"/>
</dbReference>
<dbReference type="GO" id="GO:0005769">
    <property type="term" value="C:early endosome"/>
    <property type="evidence" value="ECO:0007669"/>
    <property type="project" value="TreeGrafter"/>
</dbReference>
<dbReference type="PANTHER" id="PTHR22775">
    <property type="entry name" value="SORTING NEXIN"/>
    <property type="match status" value="1"/>
</dbReference>
<dbReference type="GO" id="GO:0035091">
    <property type="term" value="F:phosphatidylinositol binding"/>
    <property type="evidence" value="ECO:0007669"/>
    <property type="project" value="InterPro"/>
</dbReference>
<dbReference type="SMART" id="SM00312">
    <property type="entry name" value="PX"/>
    <property type="match status" value="1"/>
</dbReference>
<dbReference type="InterPro" id="IPR016137">
    <property type="entry name" value="RGS"/>
</dbReference>
<dbReference type="Pfam" id="PF02194">
    <property type="entry name" value="PXA"/>
    <property type="match status" value="1"/>
</dbReference>
<dbReference type="CDD" id="cd06873">
    <property type="entry name" value="PX_SNX13"/>
    <property type="match status" value="1"/>
</dbReference>
<dbReference type="AlphaFoldDB" id="A0A9P0H5I2"/>
<dbReference type="InterPro" id="IPR036871">
    <property type="entry name" value="PX_dom_sf"/>
</dbReference>
<dbReference type="InterPro" id="IPR003114">
    <property type="entry name" value="Phox_assoc"/>
</dbReference>
<evidence type="ECO:0000256" key="3">
    <source>
        <dbReference type="SAM" id="MobiDB-lite"/>
    </source>
</evidence>
<dbReference type="PROSITE" id="PS50132">
    <property type="entry name" value="RGS"/>
    <property type="match status" value="1"/>
</dbReference>
<dbReference type="Proteomes" id="UP001152798">
    <property type="component" value="Chromosome 3"/>
</dbReference>
<dbReference type="Pfam" id="PF00787">
    <property type="entry name" value="PX"/>
    <property type="match status" value="1"/>
</dbReference>
<dbReference type="InterPro" id="IPR044926">
    <property type="entry name" value="RGS_subdomain_2"/>
</dbReference>
<dbReference type="PROSITE" id="PS50195">
    <property type="entry name" value="PX"/>
    <property type="match status" value="1"/>
</dbReference>
<keyword evidence="9" id="KW-1185">Reference proteome</keyword>
<feature type="domain" description="PX" evidence="6">
    <location>
        <begin position="552"/>
        <end position="673"/>
    </location>
</feature>
<evidence type="ECO:0000256" key="2">
    <source>
        <dbReference type="SAM" id="Coils"/>
    </source>
</evidence>
<dbReference type="SUPFAM" id="SSF48097">
    <property type="entry name" value="Regulator of G-protein signaling, RGS"/>
    <property type="match status" value="1"/>
</dbReference>
<dbReference type="InterPro" id="IPR036305">
    <property type="entry name" value="RGS_sf"/>
</dbReference>
<feature type="transmembrane region" description="Helical" evidence="4">
    <location>
        <begin position="12"/>
        <end position="45"/>
    </location>
</feature>
<evidence type="ECO:0000313" key="9">
    <source>
        <dbReference type="Proteomes" id="UP001152798"/>
    </source>
</evidence>
<accession>A0A9P0H5I2</accession>
<sequence length="911" mass="103921">MNILLNSWTVLVLILCISTFGFSFCAVTILCVILFISGILTVMYIKQEKSFSNYFTKQEIGHPTFIYEVVEKMKKPKKDCKLDKRLTGSQVIDEELQDILDFIIRDYVHPWYDQVKEIDWIPYLTTRLVDDAASHIRLYRQARARLKSSSGSKQNLEDHFFDLELAMEENIICRDHVSLQPKSQRCYLQQLSEVVLFNLSPEVEFRCLPLRFIARELIVNSVLVPLIAKLSDPDYINQFIIWLCKDIPVTSEIFLDVLRASDNIEELNATRDILNKEISTLRSRDKGGESEALVKLQLSSLIYLNKLVEARISRLQEGEDTNTTPDYSKLLLGSTKLFQLPLDVLLKNNLALSHFMDYMTSIGAHGYLCFYLNIEGWKASTEQQLSDMSQHSFDKTDVLLAEQYSAQRQTLDRVAEAAATIYQQYLSDQSSTRLQIDEVIVRRLHQKIRTEKPNENWFDEVQAAVYERIQNDEKFLNGFRASPLYVKLLTELDLVKGERSDEEDTGSLDEVSLNSDTASLPEFIIPHSNSADTENGGSPVHHGSEPKASGPFSLHAEIIETGLVHEKGKTFGMYAVSVLKKYENGHRDSWHVYRRYSDFHDLHTKIKEKYPELAKLTFPGKKTFHNMERKTLERRMIGLNNYLICITQPSLLASKPGLAVLVSTFLHRGEYRPEAHISKTLDSLFRFSMQAVRTVPDSLMSSVDGVVDGLSRVLQVKTTREETGKVSASIDTESGDNIPTRILLLLMTEVFELKASSQWLRRRLVNLLRQIVRTMFGDIVNKRILDTVALLTSPHKVASYLRAFKDALWPHGLQGEPPIPRDNATKMRTRVAAKAALLSSLSDELKHILGSETSRYGIISVFSLLQCNSLNTRFAFVLLEGILSNLLGEPIMTDILRRLHSKSPRIQDLQS</sequence>
<feature type="domain" description="PXA" evidence="7">
    <location>
        <begin position="89"/>
        <end position="248"/>
    </location>
</feature>
<comment type="similarity">
    <text evidence="1">Belongs to the sorting nexin family.</text>
</comment>
<evidence type="ECO:0000259" key="7">
    <source>
        <dbReference type="PROSITE" id="PS51207"/>
    </source>
</evidence>
<feature type="region of interest" description="Disordered" evidence="3">
    <location>
        <begin position="526"/>
        <end position="547"/>
    </location>
</feature>
<feature type="domain" description="RGS" evidence="5">
    <location>
        <begin position="341"/>
        <end position="472"/>
    </location>
</feature>
<gene>
    <name evidence="8" type="ORF">NEZAVI_LOCUS5976</name>
</gene>
<dbReference type="PANTHER" id="PTHR22775:SF3">
    <property type="entry name" value="SORTING NEXIN-13"/>
    <property type="match status" value="1"/>
</dbReference>
<evidence type="ECO:0008006" key="10">
    <source>
        <dbReference type="Google" id="ProtNLM"/>
    </source>
</evidence>
<keyword evidence="4" id="KW-1133">Transmembrane helix</keyword>
<dbReference type="InterPro" id="IPR013937">
    <property type="entry name" value="Sorting_nexin_C"/>
</dbReference>
<keyword evidence="4" id="KW-0812">Transmembrane</keyword>
<organism evidence="8 9">
    <name type="scientific">Nezara viridula</name>
    <name type="common">Southern green stink bug</name>
    <name type="synonym">Cimex viridulus</name>
    <dbReference type="NCBI Taxonomy" id="85310"/>
    <lineage>
        <taxon>Eukaryota</taxon>
        <taxon>Metazoa</taxon>
        <taxon>Ecdysozoa</taxon>
        <taxon>Arthropoda</taxon>
        <taxon>Hexapoda</taxon>
        <taxon>Insecta</taxon>
        <taxon>Pterygota</taxon>
        <taxon>Neoptera</taxon>
        <taxon>Paraneoptera</taxon>
        <taxon>Hemiptera</taxon>
        <taxon>Heteroptera</taxon>
        <taxon>Panheteroptera</taxon>
        <taxon>Pentatomomorpha</taxon>
        <taxon>Pentatomoidea</taxon>
        <taxon>Pentatomidae</taxon>
        <taxon>Pentatominae</taxon>
        <taxon>Nezara</taxon>
    </lineage>
</organism>
<dbReference type="PROSITE" id="PS51207">
    <property type="entry name" value="PXA"/>
    <property type="match status" value="1"/>
</dbReference>
<dbReference type="EMBL" id="OV725079">
    <property type="protein sequence ID" value="CAH1395766.1"/>
    <property type="molecule type" value="Genomic_DNA"/>
</dbReference>
<dbReference type="OrthoDB" id="5772781at2759"/>
<feature type="coiled-coil region" evidence="2">
    <location>
        <begin position="257"/>
        <end position="284"/>
    </location>
</feature>
<dbReference type="Gene3D" id="1.10.167.10">
    <property type="entry name" value="Regulator of G-protein Signalling 4, domain 2"/>
    <property type="match status" value="1"/>
</dbReference>
<evidence type="ECO:0000256" key="1">
    <source>
        <dbReference type="ARBA" id="ARBA00010883"/>
    </source>
</evidence>
<evidence type="ECO:0000259" key="5">
    <source>
        <dbReference type="PROSITE" id="PS50132"/>
    </source>
</evidence>
<keyword evidence="4" id="KW-0472">Membrane</keyword>
<name>A0A9P0H5I2_NEZVI</name>
<dbReference type="SUPFAM" id="SSF64268">
    <property type="entry name" value="PX domain"/>
    <property type="match status" value="1"/>
</dbReference>
<feature type="compositionally biased region" description="Polar residues" evidence="3">
    <location>
        <begin position="527"/>
        <end position="536"/>
    </location>
</feature>
<evidence type="ECO:0000259" key="6">
    <source>
        <dbReference type="PROSITE" id="PS50195"/>
    </source>
</evidence>
<evidence type="ECO:0000256" key="4">
    <source>
        <dbReference type="SAM" id="Phobius"/>
    </source>
</evidence>
<dbReference type="SMART" id="SM00313">
    <property type="entry name" value="PXA"/>
    <property type="match status" value="1"/>
</dbReference>
<dbReference type="Pfam" id="PF00615">
    <property type="entry name" value="RGS"/>
    <property type="match status" value="1"/>
</dbReference>
<evidence type="ECO:0000313" key="8">
    <source>
        <dbReference type="EMBL" id="CAH1395766.1"/>
    </source>
</evidence>